<keyword evidence="5" id="KW-1185">Reference proteome</keyword>
<gene>
    <name evidence="4" type="ORF">ACFQ16_23205</name>
</gene>
<accession>A0ABW3G187</accession>
<evidence type="ECO:0000256" key="1">
    <source>
        <dbReference type="ARBA" id="ARBA00023125"/>
    </source>
</evidence>
<organism evidence="4 5">
    <name type="scientific">Saccharopolyspora rosea</name>
    <dbReference type="NCBI Taxonomy" id="524884"/>
    <lineage>
        <taxon>Bacteria</taxon>
        <taxon>Bacillati</taxon>
        <taxon>Actinomycetota</taxon>
        <taxon>Actinomycetes</taxon>
        <taxon>Pseudonocardiales</taxon>
        <taxon>Pseudonocardiaceae</taxon>
        <taxon>Saccharopolyspora</taxon>
    </lineage>
</organism>
<dbReference type="PANTHER" id="PTHR30055:SF153">
    <property type="entry name" value="HTH-TYPE TRANSCRIPTIONAL REPRESSOR RV3405C"/>
    <property type="match status" value="1"/>
</dbReference>
<dbReference type="PRINTS" id="PR00455">
    <property type="entry name" value="HTHTETR"/>
</dbReference>
<feature type="DNA-binding region" description="H-T-H motif" evidence="2">
    <location>
        <begin position="38"/>
        <end position="57"/>
    </location>
</feature>
<proteinExistence type="predicted"/>
<dbReference type="RefSeq" id="WP_263253491.1">
    <property type="nucleotide sequence ID" value="NZ_BAABLT010000042.1"/>
</dbReference>
<dbReference type="InterPro" id="IPR009057">
    <property type="entry name" value="Homeodomain-like_sf"/>
</dbReference>
<protein>
    <submittedName>
        <fullName evidence="4">TetR/AcrR family transcriptional regulator</fullName>
    </submittedName>
</protein>
<dbReference type="InterPro" id="IPR050109">
    <property type="entry name" value="HTH-type_TetR-like_transc_reg"/>
</dbReference>
<evidence type="ECO:0000256" key="2">
    <source>
        <dbReference type="PROSITE-ProRule" id="PRU00335"/>
    </source>
</evidence>
<evidence type="ECO:0000313" key="4">
    <source>
        <dbReference type="EMBL" id="MFD0922664.1"/>
    </source>
</evidence>
<dbReference type="Pfam" id="PF00440">
    <property type="entry name" value="TetR_N"/>
    <property type="match status" value="1"/>
</dbReference>
<dbReference type="PROSITE" id="PS50977">
    <property type="entry name" value="HTH_TETR_2"/>
    <property type="match status" value="1"/>
</dbReference>
<evidence type="ECO:0000259" key="3">
    <source>
        <dbReference type="PROSITE" id="PS50977"/>
    </source>
</evidence>
<dbReference type="PANTHER" id="PTHR30055">
    <property type="entry name" value="HTH-TYPE TRANSCRIPTIONAL REGULATOR RUTR"/>
    <property type="match status" value="1"/>
</dbReference>
<dbReference type="Proteomes" id="UP001597018">
    <property type="component" value="Unassembled WGS sequence"/>
</dbReference>
<dbReference type="EMBL" id="JBHTIW010000023">
    <property type="protein sequence ID" value="MFD0922664.1"/>
    <property type="molecule type" value="Genomic_DNA"/>
</dbReference>
<comment type="caution">
    <text evidence="4">The sequence shown here is derived from an EMBL/GenBank/DDBJ whole genome shotgun (WGS) entry which is preliminary data.</text>
</comment>
<sequence length="211" mass="23379">MNATRPRRRAPAMDPEQRREAIVRATMPLLAEHGANVTTRQIARAAGIAEGTIFRAFADKDEILHSCVTEAFRTDQLCARIRAVAPEPPLADRLTEAGVLFLDHLTQLGRMMRTLVTTGYDLHRRHHDEGRAPDDAREEFITGLVDALVPVLAPDRDRFRLPVEELARMFLSLLMGARFDEPSDDNREAAVARRVDVLLHGALGAAAGSQS</sequence>
<reference evidence="5" key="1">
    <citation type="journal article" date="2019" name="Int. J. Syst. Evol. Microbiol.">
        <title>The Global Catalogue of Microorganisms (GCM) 10K type strain sequencing project: providing services to taxonomists for standard genome sequencing and annotation.</title>
        <authorList>
            <consortium name="The Broad Institute Genomics Platform"/>
            <consortium name="The Broad Institute Genome Sequencing Center for Infectious Disease"/>
            <person name="Wu L."/>
            <person name="Ma J."/>
        </authorList>
    </citation>
    <scope>NUCLEOTIDE SEQUENCE [LARGE SCALE GENOMIC DNA]</scope>
    <source>
        <strain evidence="5">CCUG 56401</strain>
    </source>
</reference>
<dbReference type="InterPro" id="IPR001647">
    <property type="entry name" value="HTH_TetR"/>
</dbReference>
<feature type="domain" description="HTH tetR-type" evidence="3">
    <location>
        <begin position="16"/>
        <end position="75"/>
    </location>
</feature>
<name>A0ABW3G187_9PSEU</name>
<evidence type="ECO:0000313" key="5">
    <source>
        <dbReference type="Proteomes" id="UP001597018"/>
    </source>
</evidence>
<dbReference type="SUPFAM" id="SSF46689">
    <property type="entry name" value="Homeodomain-like"/>
    <property type="match status" value="1"/>
</dbReference>
<dbReference type="Gene3D" id="1.10.357.10">
    <property type="entry name" value="Tetracycline Repressor, domain 2"/>
    <property type="match status" value="1"/>
</dbReference>
<keyword evidence="1 2" id="KW-0238">DNA-binding</keyword>